<dbReference type="SUPFAM" id="SSF51126">
    <property type="entry name" value="Pectin lyase-like"/>
    <property type="match status" value="1"/>
</dbReference>
<dbReference type="EC" id="3.1.1.11" evidence="7"/>
<feature type="domain" description="Pectinesterase inhibitor" evidence="8">
    <location>
        <begin position="20"/>
        <end position="163"/>
    </location>
</feature>
<dbReference type="UniPathway" id="UPA00545">
    <property type="reaction ID" value="UER00823"/>
</dbReference>
<dbReference type="PROSITE" id="PS00503">
    <property type="entry name" value="PECTINESTERASE_2"/>
    <property type="match status" value="1"/>
</dbReference>
<dbReference type="GO" id="GO:0030599">
    <property type="term" value="F:pectinesterase activity"/>
    <property type="evidence" value="ECO:0007669"/>
    <property type="project" value="UniProtKB-UniRule"/>
</dbReference>
<keyword evidence="7" id="KW-0732">Signal</keyword>
<protein>
    <recommendedName>
        <fullName evidence="7">Pectinesterase</fullName>
        <ecNumber evidence="7">3.1.1.11</ecNumber>
    </recommendedName>
</protein>
<dbReference type="KEGG" id="egu:105053334"/>
<gene>
    <name evidence="10" type="primary">LOC105053334</name>
</gene>
<evidence type="ECO:0000259" key="8">
    <source>
        <dbReference type="SMART" id="SM00856"/>
    </source>
</evidence>
<evidence type="ECO:0000256" key="6">
    <source>
        <dbReference type="PROSITE-ProRule" id="PRU10040"/>
    </source>
</evidence>
<name>A0A6I9S3I2_ELAGV</name>
<dbReference type="InterPro" id="IPR000070">
    <property type="entry name" value="Pectinesterase_cat"/>
</dbReference>
<dbReference type="CDD" id="cd15798">
    <property type="entry name" value="PMEI-like_3"/>
    <property type="match status" value="1"/>
</dbReference>
<reference evidence="10" key="1">
    <citation type="submission" date="2025-08" db="UniProtKB">
        <authorList>
            <consortium name="RefSeq"/>
        </authorList>
    </citation>
    <scope>IDENTIFICATION</scope>
</reference>
<dbReference type="InterPro" id="IPR011050">
    <property type="entry name" value="Pectin_lyase_fold/virulence"/>
</dbReference>
<feature type="signal peptide" evidence="7">
    <location>
        <begin position="1"/>
        <end position="22"/>
    </location>
</feature>
<comment type="similarity">
    <text evidence="3">In the C-terminal section; belongs to the pectinesterase family.</text>
</comment>
<dbReference type="Gene3D" id="2.160.20.10">
    <property type="entry name" value="Single-stranded right-handed beta-helix, Pectin lyase-like"/>
    <property type="match status" value="1"/>
</dbReference>
<dbReference type="OrthoDB" id="2019149at2759"/>
<comment type="catalytic activity">
    <reaction evidence="7">
        <text>[(1-&gt;4)-alpha-D-galacturonosyl methyl ester](n) + n H2O = [(1-&gt;4)-alpha-D-galacturonosyl](n) + n methanol + n H(+)</text>
        <dbReference type="Rhea" id="RHEA:22380"/>
        <dbReference type="Rhea" id="RHEA-COMP:14570"/>
        <dbReference type="Rhea" id="RHEA-COMP:14573"/>
        <dbReference type="ChEBI" id="CHEBI:15377"/>
        <dbReference type="ChEBI" id="CHEBI:15378"/>
        <dbReference type="ChEBI" id="CHEBI:17790"/>
        <dbReference type="ChEBI" id="CHEBI:140522"/>
        <dbReference type="ChEBI" id="CHEBI:140523"/>
        <dbReference type="EC" id="3.1.1.11"/>
    </reaction>
</comment>
<dbReference type="SMART" id="SM00856">
    <property type="entry name" value="PMEI"/>
    <property type="match status" value="1"/>
</dbReference>
<dbReference type="AlphaFoldDB" id="A0A6I9S3I2"/>
<sequence length="515" mass="55775">MAKFVAYFLVLSLSMAFRVATSDPILSCSQTPYPHVCSSMVSTSRQVAQAKTQSGFRSMVLHAAMDLAVQAHEVALIIDTSSLDMKAKAAWADCLKFSKDTIKQINRSMGSTSKDDVQTWLSAAMTNQQTCRNGFNDLGSSFPLGSPFLSYNISELLSNCLAINKAMTPKKSGGNPRFLSDGFPKWMSTTERKLLQSSNTNADLVVAKDGSGDYTTISEAIAAATIRSNGTSRFVIHVKAGIYNETVETSMNNLMITGDGIGATIITGNKNFHDGFPTAQTATFAVSGDGFIARDMTFQNTAGPEKEQAVAFLSSSDRSVLYQCSFEGYQDTLCALTQRQFYRNCDIYGTIDFIFGDAAAVFQQCNIYVRKPMTGQANTVTAQGRATPDENTGIIIHDSVVTAAPDLKPVQGSFQTYLGRPWREYSRTVFMKTSLDSVIDPAGWLQWNASGFYLSTLYYGEYMNTGAGANTGGRVKWPGYHVITSASEASNFTVGSFLGGDSWIPATGVPYISGL</sequence>
<organism evidence="9 10">
    <name type="scientific">Elaeis guineensis var. tenera</name>
    <name type="common">Oil palm</name>
    <dbReference type="NCBI Taxonomy" id="51953"/>
    <lineage>
        <taxon>Eukaryota</taxon>
        <taxon>Viridiplantae</taxon>
        <taxon>Streptophyta</taxon>
        <taxon>Embryophyta</taxon>
        <taxon>Tracheophyta</taxon>
        <taxon>Spermatophyta</taxon>
        <taxon>Magnoliopsida</taxon>
        <taxon>Liliopsida</taxon>
        <taxon>Arecaceae</taxon>
        <taxon>Arecoideae</taxon>
        <taxon>Cocoseae</taxon>
        <taxon>Elaeidinae</taxon>
        <taxon>Elaeis</taxon>
    </lineage>
</organism>
<dbReference type="GeneID" id="105053334"/>
<keyword evidence="4 7" id="KW-0378">Hydrolase</keyword>
<proteinExistence type="inferred from homology"/>
<accession>A0A6I9S3I2</accession>
<evidence type="ECO:0000256" key="1">
    <source>
        <dbReference type="ARBA" id="ARBA00005184"/>
    </source>
</evidence>
<dbReference type="Proteomes" id="UP000504607">
    <property type="component" value="Chromosome 10"/>
</dbReference>
<evidence type="ECO:0000313" key="9">
    <source>
        <dbReference type="Proteomes" id="UP000504607"/>
    </source>
</evidence>
<dbReference type="Gene3D" id="1.20.140.40">
    <property type="entry name" value="Invertase/pectin methylesterase inhibitor family protein"/>
    <property type="match status" value="1"/>
</dbReference>
<dbReference type="Pfam" id="PF01095">
    <property type="entry name" value="Pectinesterase"/>
    <property type="match status" value="1"/>
</dbReference>
<evidence type="ECO:0000256" key="7">
    <source>
        <dbReference type="RuleBase" id="RU000589"/>
    </source>
</evidence>
<dbReference type="InterPro" id="IPR006501">
    <property type="entry name" value="Pectinesterase_inhib_dom"/>
</dbReference>
<dbReference type="InterPro" id="IPR033131">
    <property type="entry name" value="Pectinesterase_Asp_AS"/>
</dbReference>
<dbReference type="RefSeq" id="XP_010932734.1">
    <property type="nucleotide sequence ID" value="XM_010934432.2"/>
</dbReference>
<comment type="similarity">
    <text evidence="2">In the N-terminal section; belongs to the PMEI family.</text>
</comment>
<dbReference type="Pfam" id="PF04043">
    <property type="entry name" value="PMEI"/>
    <property type="match status" value="1"/>
</dbReference>
<evidence type="ECO:0000256" key="3">
    <source>
        <dbReference type="ARBA" id="ARBA00007786"/>
    </source>
</evidence>
<evidence type="ECO:0000313" key="10">
    <source>
        <dbReference type="RefSeq" id="XP_010932734.1"/>
    </source>
</evidence>
<dbReference type="InParanoid" id="A0A6I9S3I2"/>
<dbReference type="GO" id="GO:0045490">
    <property type="term" value="P:pectin catabolic process"/>
    <property type="evidence" value="ECO:0007669"/>
    <property type="project" value="UniProtKB-UniRule"/>
</dbReference>
<evidence type="ECO:0000256" key="4">
    <source>
        <dbReference type="ARBA" id="ARBA00022801"/>
    </source>
</evidence>
<evidence type="ECO:0000256" key="2">
    <source>
        <dbReference type="ARBA" id="ARBA00006027"/>
    </source>
</evidence>
<comment type="pathway">
    <text evidence="1 7">Glycan metabolism; pectin degradation; 2-dehydro-3-deoxy-D-gluconate from pectin: step 1/5.</text>
</comment>
<feature type="active site" evidence="6">
    <location>
        <position position="352"/>
    </location>
</feature>
<feature type="chain" id="PRO_5027144048" description="Pectinesterase" evidence="7">
    <location>
        <begin position="23"/>
        <end position="515"/>
    </location>
</feature>
<keyword evidence="5 7" id="KW-0063">Aspartyl esterase</keyword>
<dbReference type="InterPro" id="IPR035513">
    <property type="entry name" value="Invertase/methylesterase_inhib"/>
</dbReference>
<dbReference type="SUPFAM" id="SSF101148">
    <property type="entry name" value="Plant invertase/pectin methylesterase inhibitor"/>
    <property type="match status" value="1"/>
</dbReference>
<dbReference type="InterPro" id="IPR012334">
    <property type="entry name" value="Pectin_lyas_fold"/>
</dbReference>
<evidence type="ECO:0000256" key="5">
    <source>
        <dbReference type="ARBA" id="ARBA00023085"/>
    </source>
</evidence>
<dbReference type="PANTHER" id="PTHR31707">
    <property type="entry name" value="PECTINESTERASE"/>
    <property type="match status" value="1"/>
</dbReference>
<dbReference type="GO" id="GO:0004857">
    <property type="term" value="F:enzyme inhibitor activity"/>
    <property type="evidence" value="ECO:0007669"/>
    <property type="project" value="InterPro"/>
</dbReference>
<keyword evidence="9" id="KW-1185">Reference proteome</keyword>
<dbReference type="NCBIfam" id="TIGR01614">
    <property type="entry name" value="PME_inhib"/>
    <property type="match status" value="1"/>
</dbReference>
<dbReference type="GO" id="GO:0042545">
    <property type="term" value="P:cell wall modification"/>
    <property type="evidence" value="ECO:0007669"/>
    <property type="project" value="UniProtKB-UniRule"/>
</dbReference>
<dbReference type="FunFam" id="2.160.20.10:FF:000001">
    <property type="entry name" value="Pectinesterase"/>
    <property type="match status" value="1"/>
</dbReference>